<dbReference type="EMBL" id="MU274922">
    <property type="protein sequence ID" value="KAI0086639.1"/>
    <property type="molecule type" value="Genomic_DNA"/>
</dbReference>
<protein>
    <submittedName>
        <fullName evidence="1">RF-1 domain-containing protein</fullName>
    </submittedName>
</protein>
<dbReference type="Proteomes" id="UP001055072">
    <property type="component" value="Unassembled WGS sequence"/>
</dbReference>
<keyword evidence="2" id="KW-1185">Reference proteome</keyword>
<proteinExistence type="predicted"/>
<evidence type="ECO:0000313" key="1">
    <source>
        <dbReference type="EMBL" id="KAI0086639.1"/>
    </source>
</evidence>
<name>A0ACB8TXQ4_9APHY</name>
<reference evidence="1" key="1">
    <citation type="journal article" date="2021" name="Environ. Microbiol.">
        <title>Gene family expansions and transcriptome signatures uncover fungal adaptations to wood decay.</title>
        <authorList>
            <person name="Hage H."/>
            <person name="Miyauchi S."/>
            <person name="Viragh M."/>
            <person name="Drula E."/>
            <person name="Min B."/>
            <person name="Chaduli D."/>
            <person name="Navarro D."/>
            <person name="Favel A."/>
            <person name="Norest M."/>
            <person name="Lesage-Meessen L."/>
            <person name="Balint B."/>
            <person name="Merenyi Z."/>
            <person name="de Eugenio L."/>
            <person name="Morin E."/>
            <person name="Martinez A.T."/>
            <person name="Baldrian P."/>
            <person name="Stursova M."/>
            <person name="Martinez M.J."/>
            <person name="Novotny C."/>
            <person name="Magnuson J.K."/>
            <person name="Spatafora J.W."/>
            <person name="Maurice S."/>
            <person name="Pangilinan J."/>
            <person name="Andreopoulos W."/>
            <person name="LaButti K."/>
            <person name="Hundley H."/>
            <person name="Na H."/>
            <person name="Kuo A."/>
            <person name="Barry K."/>
            <person name="Lipzen A."/>
            <person name="Henrissat B."/>
            <person name="Riley R."/>
            <person name="Ahrendt S."/>
            <person name="Nagy L.G."/>
            <person name="Grigoriev I.V."/>
            <person name="Martin F."/>
            <person name="Rosso M.N."/>
        </authorList>
    </citation>
    <scope>NUCLEOTIDE SEQUENCE</scope>
    <source>
        <strain evidence="1">CBS 384.51</strain>
    </source>
</reference>
<accession>A0ACB8TXQ4</accession>
<sequence>MSVSSSLQASARAAYRELLRAASVTFAGDALVQNAFKLKMRSEVIPNASVTDPQAFTEKVTLAKEIADVLRRNVVQARKAENREAWEINITKDTELGDNESIKNPPPMQSGRKRTNTSVDNEHNNEDTSSAPAVSAVPRYYSQLKKAHKDRQVPEIREEDLEESFVRGSGPGGQSINKTENNVQLLHKPTGIRVTCQQTRSLAENRHIARKILRDKLDKLYNPGLSKQEMQRAKQIERERRRRKKAKKRNKEREDKKSTSADD</sequence>
<evidence type="ECO:0000313" key="2">
    <source>
        <dbReference type="Proteomes" id="UP001055072"/>
    </source>
</evidence>
<gene>
    <name evidence="1" type="ORF">BDY19DRAFT_986464</name>
</gene>
<organism evidence="1 2">
    <name type="scientific">Irpex rosettiformis</name>
    <dbReference type="NCBI Taxonomy" id="378272"/>
    <lineage>
        <taxon>Eukaryota</taxon>
        <taxon>Fungi</taxon>
        <taxon>Dikarya</taxon>
        <taxon>Basidiomycota</taxon>
        <taxon>Agaricomycotina</taxon>
        <taxon>Agaricomycetes</taxon>
        <taxon>Polyporales</taxon>
        <taxon>Irpicaceae</taxon>
        <taxon>Irpex</taxon>
    </lineage>
</organism>
<comment type="caution">
    <text evidence="1">The sequence shown here is derived from an EMBL/GenBank/DDBJ whole genome shotgun (WGS) entry which is preliminary data.</text>
</comment>